<dbReference type="GO" id="GO:0000287">
    <property type="term" value="F:magnesium ion binding"/>
    <property type="evidence" value="ECO:0007669"/>
    <property type="project" value="InterPro"/>
</dbReference>
<name>A0AAW0ID15_MYOGA</name>
<evidence type="ECO:0000256" key="5">
    <source>
        <dbReference type="ARBA" id="ARBA00023239"/>
    </source>
</evidence>
<feature type="domain" description="Enolase C-terminal TIM barrel" evidence="7">
    <location>
        <begin position="2"/>
        <end position="80"/>
    </location>
</feature>
<dbReference type="AlphaFoldDB" id="A0AAW0ID15"/>
<gene>
    <name evidence="8" type="ORF">U0070_014760</name>
</gene>
<dbReference type="GO" id="GO:0006096">
    <property type="term" value="P:glycolytic process"/>
    <property type="evidence" value="ECO:0007669"/>
    <property type="project" value="UniProtKB-KW"/>
</dbReference>
<dbReference type="InterPro" id="IPR000941">
    <property type="entry name" value="Enolase"/>
</dbReference>
<dbReference type="InterPro" id="IPR020810">
    <property type="entry name" value="Enolase_C"/>
</dbReference>
<keyword evidence="4" id="KW-0324">Glycolysis</keyword>
<dbReference type="Gene3D" id="3.20.20.120">
    <property type="entry name" value="Enolase-like C-terminal domain"/>
    <property type="match status" value="1"/>
</dbReference>
<dbReference type="SUPFAM" id="SSF51604">
    <property type="entry name" value="Enolase C-terminal domain-like"/>
    <property type="match status" value="1"/>
</dbReference>
<keyword evidence="9" id="KW-1185">Reference proteome</keyword>
<dbReference type="GO" id="GO:0004634">
    <property type="term" value="F:phosphopyruvate hydratase activity"/>
    <property type="evidence" value="ECO:0007669"/>
    <property type="project" value="UniProtKB-EC"/>
</dbReference>
<accession>A0AAW0ID15</accession>
<dbReference type="EC" id="4.2.1.11" evidence="3"/>
<sequence>MSSFWKVMGIEAEVYHNLKNVMKVKYRKDAINVGDESGFAPNILENKEALGLLKNTVGKAGCPDQIVTGMDLAASEFFRSGK</sequence>
<proteinExistence type="inferred from homology"/>
<dbReference type="GO" id="GO:0000015">
    <property type="term" value="C:phosphopyruvate hydratase complex"/>
    <property type="evidence" value="ECO:0007669"/>
    <property type="project" value="InterPro"/>
</dbReference>
<evidence type="ECO:0000313" key="9">
    <source>
        <dbReference type="Proteomes" id="UP001488838"/>
    </source>
</evidence>
<dbReference type="Pfam" id="PF00113">
    <property type="entry name" value="Enolase_C"/>
    <property type="match status" value="1"/>
</dbReference>
<evidence type="ECO:0000256" key="4">
    <source>
        <dbReference type="ARBA" id="ARBA00023152"/>
    </source>
</evidence>
<evidence type="ECO:0000256" key="3">
    <source>
        <dbReference type="ARBA" id="ARBA00012058"/>
    </source>
</evidence>
<keyword evidence="5" id="KW-0456">Lyase</keyword>
<reference evidence="8 9" key="1">
    <citation type="journal article" date="2023" name="bioRxiv">
        <title>Conserved and derived expression patterns and positive selection on dental genes reveal complex evolutionary context of ever-growing rodent molars.</title>
        <authorList>
            <person name="Calamari Z.T."/>
            <person name="Song A."/>
            <person name="Cohen E."/>
            <person name="Akter M."/>
            <person name="Roy R.D."/>
            <person name="Hallikas O."/>
            <person name="Christensen M.M."/>
            <person name="Li P."/>
            <person name="Marangoni P."/>
            <person name="Jernvall J."/>
            <person name="Klein O.D."/>
        </authorList>
    </citation>
    <scope>NUCLEOTIDE SEQUENCE [LARGE SCALE GENOMIC DNA]</scope>
    <source>
        <strain evidence="8">V071</strain>
    </source>
</reference>
<dbReference type="EMBL" id="JBBHLL010000157">
    <property type="protein sequence ID" value="KAK7812169.1"/>
    <property type="molecule type" value="Genomic_DNA"/>
</dbReference>
<dbReference type="Proteomes" id="UP001488838">
    <property type="component" value="Unassembled WGS sequence"/>
</dbReference>
<comment type="similarity">
    <text evidence="2">Belongs to the enolase family.</text>
</comment>
<dbReference type="InterPro" id="IPR036849">
    <property type="entry name" value="Enolase-like_C_sf"/>
</dbReference>
<evidence type="ECO:0000256" key="2">
    <source>
        <dbReference type="ARBA" id="ARBA00009604"/>
    </source>
</evidence>
<organism evidence="8 9">
    <name type="scientific">Myodes glareolus</name>
    <name type="common">Bank vole</name>
    <name type="synonym">Clethrionomys glareolus</name>
    <dbReference type="NCBI Taxonomy" id="447135"/>
    <lineage>
        <taxon>Eukaryota</taxon>
        <taxon>Metazoa</taxon>
        <taxon>Chordata</taxon>
        <taxon>Craniata</taxon>
        <taxon>Vertebrata</taxon>
        <taxon>Euteleostomi</taxon>
        <taxon>Mammalia</taxon>
        <taxon>Eutheria</taxon>
        <taxon>Euarchontoglires</taxon>
        <taxon>Glires</taxon>
        <taxon>Rodentia</taxon>
        <taxon>Myomorpha</taxon>
        <taxon>Muroidea</taxon>
        <taxon>Cricetidae</taxon>
        <taxon>Arvicolinae</taxon>
        <taxon>Myodes</taxon>
    </lineage>
</organism>
<comment type="pathway">
    <text evidence="1">Carbohydrate degradation; glycolysis; pyruvate from D-glyceraldehyde 3-phosphate: step 4/5.</text>
</comment>
<evidence type="ECO:0000313" key="8">
    <source>
        <dbReference type="EMBL" id="KAK7812169.1"/>
    </source>
</evidence>
<evidence type="ECO:0000259" key="7">
    <source>
        <dbReference type="Pfam" id="PF00113"/>
    </source>
</evidence>
<evidence type="ECO:0000256" key="6">
    <source>
        <dbReference type="ARBA" id="ARBA00031125"/>
    </source>
</evidence>
<comment type="caution">
    <text evidence="8">The sequence shown here is derived from an EMBL/GenBank/DDBJ whole genome shotgun (WGS) entry which is preliminary data.</text>
</comment>
<dbReference type="PANTHER" id="PTHR11902:SF55">
    <property type="entry name" value="ALPHA-ENOLASE"/>
    <property type="match status" value="1"/>
</dbReference>
<evidence type="ECO:0000256" key="1">
    <source>
        <dbReference type="ARBA" id="ARBA00005031"/>
    </source>
</evidence>
<dbReference type="PANTHER" id="PTHR11902">
    <property type="entry name" value="ENOLASE"/>
    <property type="match status" value="1"/>
</dbReference>
<protein>
    <recommendedName>
        <fullName evidence="3">phosphopyruvate hydratase</fullName>
        <ecNumber evidence="3">4.2.1.11</ecNumber>
    </recommendedName>
    <alternativeName>
        <fullName evidence="6">2-phospho-D-glycerate hydro-lyase</fullName>
    </alternativeName>
</protein>